<dbReference type="Pfam" id="PF00569">
    <property type="entry name" value="ZZ"/>
    <property type="match status" value="1"/>
</dbReference>
<dbReference type="AlphaFoldDB" id="A0A9Q0S099"/>
<dbReference type="PANTHER" id="PTHR22705:SF0">
    <property type="entry name" value="ZZ-TYPE ZINC FINGER-CONTAINING PROTEIN 3"/>
    <property type="match status" value="1"/>
</dbReference>
<dbReference type="InterPro" id="IPR037830">
    <property type="entry name" value="ZZZ3"/>
</dbReference>
<dbReference type="InterPro" id="IPR043145">
    <property type="entry name" value="Znf_ZZ_sf"/>
</dbReference>
<dbReference type="PROSITE" id="PS51294">
    <property type="entry name" value="HTH_MYB"/>
    <property type="match status" value="1"/>
</dbReference>
<evidence type="ECO:0000256" key="1">
    <source>
        <dbReference type="ARBA" id="ARBA00004123"/>
    </source>
</evidence>
<dbReference type="GO" id="GO:0070461">
    <property type="term" value="C:SAGA-type complex"/>
    <property type="evidence" value="ECO:0007669"/>
    <property type="project" value="UniProtKB-ARBA"/>
</dbReference>
<feature type="region of interest" description="Disordered" evidence="6">
    <location>
        <begin position="383"/>
        <end position="413"/>
    </location>
</feature>
<evidence type="ECO:0000313" key="11">
    <source>
        <dbReference type="Proteomes" id="UP001151699"/>
    </source>
</evidence>
<evidence type="ECO:0000259" key="7">
    <source>
        <dbReference type="PROSITE" id="PS50090"/>
    </source>
</evidence>
<evidence type="ECO:0000256" key="5">
    <source>
        <dbReference type="PROSITE-ProRule" id="PRU00228"/>
    </source>
</evidence>
<accession>A0A9Q0S099</accession>
<dbReference type="InterPro" id="IPR009057">
    <property type="entry name" value="Homeodomain-like_sf"/>
</dbReference>
<keyword evidence="4" id="KW-0862">Zinc</keyword>
<dbReference type="OrthoDB" id="20473at2759"/>
<dbReference type="SUPFAM" id="SSF57850">
    <property type="entry name" value="RING/U-box"/>
    <property type="match status" value="1"/>
</dbReference>
<evidence type="ECO:0000256" key="6">
    <source>
        <dbReference type="SAM" id="MobiDB-lite"/>
    </source>
</evidence>
<evidence type="ECO:0000256" key="2">
    <source>
        <dbReference type="ARBA" id="ARBA00022723"/>
    </source>
</evidence>
<comment type="subcellular location">
    <subcellularLocation>
        <location evidence="1">Nucleus</location>
    </subcellularLocation>
</comment>
<dbReference type="SMART" id="SM00291">
    <property type="entry name" value="ZnF_ZZ"/>
    <property type="match status" value="1"/>
</dbReference>
<gene>
    <name evidence="10" type="primary">ZZZ3</name>
    <name evidence="10" type="ORF">Bhyg_05714</name>
</gene>
<keyword evidence="2" id="KW-0479">Metal-binding</keyword>
<dbReference type="GO" id="GO:0005634">
    <property type="term" value="C:nucleus"/>
    <property type="evidence" value="ECO:0007669"/>
    <property type="project" value="UniProtKB-SubCell"/>
</dbReference>
<proteinExistence type="predicted"/>
<evidence type="ECO:0000259" key="8">
    <source>
        <dbReference type="PROSITE" id="PS50135"/>
    </source>
</evidence>
<dbReference type="PROSITE" id="PS50135">
    <property type="entry name" value="ZF_ZZ_2"/>
    <property type="match status" value="1"/>
</dbReference>
<dbReference type="InterPro" id="IPR000433">
    <property type="entry name" value="Znf_ZZ"/>
</dbReference>
<name>A0A9Q0S099_9DIPT</name>
<dbReference type="EMBL" id="WJQU01000002">
    <property type="protein sequence ID" value="KAJ6640782.1"/>
    <property type="molecule type" value="Genomic_DNA"/>
</dbReference>
<organism evidence="10 11">
    <name type="scientific">Pseudolycoriella hygida</name>
    <dbReference type="NCBI Taxonomy" id="35572"/>
    <lineage>
        <taxon>Eukaryota</taxon>
        <taxon>Metazoa</taxon>
        <taxon>Ecdysozoa</taxon>
        <taxon>Arthropoda</taxon>
        <taxon>Hexapoda</taxon>
        <taxon>Insecta</taxon>
        <taxon>Pterygota</taxon>
        <taxon>Neoptera</taxon>
        <taxon>Endopterygota</taxon>
        <taxon>Diptera</taxon>
        <taxon>Nematocera</taxon>
        <taxon>Sciaroidea</taxon>
        <taxon>Sciaridae</taxon>
        <taxon>Pseudolycoriella</taxon>
    </lineage>
</organism>
<dbReference type="InterPro" id="IPR017930">
    <property type="entry name" value="Myb_dom"/>
</dbReference>
<dbReference type="CDD" id="cd00167">
    <property type="entry name" value="SANT"/>
    <property type="match status" value="1"/>
</dbReference>
<feature type="domain" description="ZZ-type" evidence="8">
    <location>
        <begin position="318"/>
        <end position="377"/>
    </location>
</feature>
<dbReference type="Gene3D" id="3.30.60.90">
    <property type="match status" value="1"/>
</dbReference>
<dbReference type="SMART" id="SM00717">
    <property type="entry name" value="SANT"/>
    <property type="match status" value="1"/>
</dbReference>
<dbReference type="Gene3D" id="1.10.10.60">
    <property type="entry name" value="Homeodomain-like"/>
    <property type="match status" value="1"/>
</dbReference>
<keyword evidence="3 5" id="KW-0863">Zinc-finger</keyword>
<dbReference type="PROSITE" id="PS50090">
    <property type="entry name" value="MYB_LIKE"/>
    <property type="match status" value="1"/>
</dbReference>
<evidence type="ECO:0000313" key="10">
    <source>
        <dbReference type="EMBL" id="KAJ6640782.1"/>
    </source>
</evidence>
<dbReference type="PANTHER" id="PTHR22705">
    <property type="entry name" value="ZINC FINGER, ZZ DOMAIN CONTAINING 3"/>
    <property type="match status" value="1"/>
</dbReference>
<feature type="domain" description="HTH myb-type" evidence="9">
    <location>
        <begin position="142"/>
        <end position="194"/>
    </location>
</feature>
<evidence type="ECO:0000256" key="4">
    <source>
        <dbReference type="ARBA" id="ARBA00022833"/>
    </source>
</evidence>
<evidence type="ECO:0000256" key="3">
    <source>
        <dbReference type="ARBA" id="ARBA00022771"/>
    </source>
</evidence>
<dbReference type="Pfam" id="PF00249">
    <property type="entry name" value="Myb_DNA-binding"/>
    <property type="match status" value="1"/>
</dbReference>
<dbReference type="Proteomes" id="UP001151699">
    <property type="component" value="Chromosome B"/>
</dbReference>
<dbReference type="GO" id="GO:0008270">
    <property type="term" value="F:zinc ion binding"/>
    <property type="evidence" value="ECO:0007669"/>
    <property type="project" value="UniProtKB-KW"/>
</dbReference>
<evidence type="ECO:0000259" key="9">
    <source>
        <dbReference type="PROSITE" id="PS51294"/>
    </source>
</evidence>
<dbReference type="SUPFAM" id="SSF46689">
    <property type="entry name" value="Homeodomain-like"/>
    <property type="match status" value="1"/>
</dbReference>
<keyword evidence="11" id="KW-1185">Reference proteome</keyword>
<comment type="caution">
    <text evidence="10">The sequence shown here is derived from an EMBL/GenBank/DDBJ whole genome shotgun (WGS) entry which is preliminary data.</text>
</comment>
<dbReference type="InterPro" id="IPR001005">
    <property type="entry name" value="SANT/Myb"/>
</dbReference>
<feature type="domain" description="Myb-like" evidence="7">
    <location>
        <begin position="134"/>
        <end position="190"/>
    </location>
</feature>
<sequence>MEDTPNSDPQETDYESNSDTEEFFFESDHLAFRGNSDYTSVLRTFAILQTQKIQAANDIEKLAKAEKWAMENPEEFIRKLNRGELDLPAPISVAELPKINFEKYGVSIPEFVEEPQQKASNDITVRGRVFDQTKPETFNQLWTCEEQRRLEELLIEYPPEPVERRRYTKIARALGNRTTKQVASRLQKYFKKLHSAGMPIPGRIPKSNRVYTVNKQTRMAKNALRPTTFFPANHVPVTINDDDEFCGGGVTLDPNWYRQGCSANSICSDMDTTKTMIVDEDSDGEMKTDNISRMARLLERVKRDKEKDSVSERAQSEHEGFKCDFCGEEPIAGTRWHCNTCSLESIDFCSDCLVSQLYSDRQHDTSHKIVGLRMNHTQMTSRLVSDYGSGNDDGDTEDDRISSQTNSNNGYDKDYMIHMSSKSNYNYLDPNFLPE</sequence>
<reference evidence="10" key="1">
    <citation type="submission" date="2022-07" db="EMBL/GenBank/DDBJ databases">
        <authorList>
            <person name="Trinca V."/>
            <person name="Uliana J.V.C."/>
            <person name="Torres T.T."/>
            <person name="Ward R.J."/>
            <person name="Monesi N."/>
        </authorList>
    </citation>
    <scope>NUCLEOTIDE SEQUENCE</scope>
    <source>
        <strain evidence="10">HSMRA1968</strain>
        <tissue evidence="10">Whole embryos</tissue>
    </source>
</reference>
<protein>
    <submittedName>
        <fullName evidence="10">ZZ-type zinc finger-containing protein 3</fullName>
    </submittedName>
</protein>